<dbReference type="CDD" id="cd06312">
    <property type="entry name" value="PBP1_ABC_sugar_binding-like"/>
    <property type="match status" value="1"/>
</dbReference>
<organism evidence="6 7">
    <name type="scientific">Segnochrobactrum spirostomi</name>
    <dbReference type="NCBI Taxonomy" id="2608987"/>
    <lineage>
        <taxon>Bacteria</taxon>
        <taxon>Pseudomonadati</taxon>
        <taxon>Pseudomonadota</taxon>
        <taxon>Alphaproteobacteria</taxon>
        <taxon>Hyphomicrobiales</taxon>
        <taxon>Segnochrobactraceae</taxon>
        <taxon>Segnochrobactrum</taxon>
    </lineage>
</organism>
<protein>
    <submittedName>
        <fullName evidence="6">Sugar ABC transporter substrate-binding protein</fullName>
    </submittedName>
</protein>
<dbReference type="PANTHER" id="PTHR30036:SF7">
    <property type="entry name" value="ABC TRANSPORTER PERIPLASMIC-BINDING PROTEIN YPHF"/>
    <property type="match status" value="1"/>
</dbReference>
<evidence type="ECO:0000256" key="4">
    <source>
        <dbReference type="SAM" id="Phobius"/>
    </source>
</evidence>
<dbReference type="InterPro" id="IPR050555">
    <property type="entry name" value="Bact_Solute-Bind_Prot2"/>
</dbReference>
<dbReference type="AlphaFoldDB" id="A0A6A7YC26"/>
<dbReference type="GO" id="GO:0030246">
    <property type="term" value="F:carbohydrate binding"/>
    <property type="evidence" value="ECO:0007669"/>
    <property type="project" value="TreeGrafter"/>
</dbReference>
<dbReference type="PANTHER" id="PTHR30036">
    <property type="entry name" value="D-XYLOSE-BINDING PERIPLASMIC PROTEIN"/>
    <property type="match status" value="1"/>
</dbReference>
<keyword evidence="4" id="KW-1133">Transmembrane helix</keyword>
<feature type="domain" description="Periplasmic binding protein" evidence="5">
    <location>
        <begin position="126"/>
        <end position="375"/>
    </location>
</feature>
<feature type="compositionally biased region" description="Basic and acidic residues" evidence="3">
    <location>
        <begin position="65"/>
        <end position="83"/>
    </location>
</feature>
<evidence type="ECO:0000313" key="6">
    <source>
        <dbReference type="EMBL" id="MQT15222.1"/>
    </source>
</evidence>
<dbReference type="Proteomes" id="UP000332515">
    <property type="component" value="Unassembled WGS sequence"/>
</dbReference>
<dbReference type="InterPro" id="IPR028082">
    <property type="entry name" value="Peripla_BP_I"/>
</dbReference>
<keyword evidence="7" id="KW-1185">Reference proteome</keyword>
<dbReference type="Gene3D" id="3.40.50.2300">
    <property type="match status" value="2"/>
</dbReference>
<feature type="transmembrane region" description="Helical" evidence="4">
    <location>
        <begin position="91"/>
        <end position="112"/>
    </location>
</feature>
<gene>
    <name evidence="6" type="ORF">F0357_21685</name>
</gene>
<comment type="subcellular location">
    <subcellularLocation>
        <location evidence="1">Periplasm</location>
    </subcellularLocation>
</comment>
<name>A0A6A7YC26_9HYPH</name>
<evidence type="ECO:0000256" key="2">
    <source>
        <dbReference type="ARBA" id="ARBA00007639"/>
    </source>
</evidence>
<keyword evidence="4" id="KW-0812">Transmembrane</keyword>
<comment type="similarity">
    <text evidence="2">Belongs to the bacterial solute-binding protein 2 family.</text>
</comment>
<proteinExistence type="inferred from homology"/>
<comment type="caution">
    <text evidence="6">The sequence shown here is derived from an EMBL/GenBank/DDBJ whole genome shotgun (WGS) entry which is preliminary data.</text>
</comment>
<feature type="compositionally biased region" description="Basic residues" evidence="3">
    <location>
        <begin position="1"/>
        <end position="20"/>
    </location>
</feature>
<evidence type="ECO:0000256" key="1">
    <source>
        <dbReference type="ARBA" id="ARBA00004418"/>
    </source>
</evidence>
<evidence type="ECO:0000256" key="3">
    <source>
        <dbReference type="SAM" id="MobiDB-lite"/>
    </source>
</evidence>
<sequence>MPTRPVRLKRSSRRRRRSGRKNTISCAGSRAQPGSRPWHPTARRSPTLRGMPRRHDGSGLAPPLRSERDAGEKPQAKNEQRDRTMKRMLNGAVRGALAAAVLATTVSLAAVFPAAAQVKKPQDVRIVFVTHGQANDNYWTVVKNGMKAASDALGVKVDYRAPETFDVVKMGQMIEAATASHPDGLVVSIPDATALQGPVEAAKAAGIPVVVIDSGEDQVKPWGLDLFVGGGSEYQNGLKSGEILGKAGVKEAVCVNHEVGNVSQDQRCQGLTDGLAKTGGKTEVVAVTLDPTDATRRIEGFMASHPNVDGMMLLGTTLAGPILQMLDERGLSGKLKIGAYDISPEVLDAISNDKMLFTIDSQQYLMGYLPVVLLAGKAMYKTLPTEPVRTGPSIITKAEAGAVKQLADEGIR</sequence>
<feature type="region of interest" description="Disordered" evidence="3">
    <location>
        <begin position="1"/>
        <end position="83"/>
    </location>
</feature>
<dbReference type="SUPFAM" id="SSF53822">
    <property type="entry name" value="Periplasmic binding protein-like I"/>
    <property type="match status" value="1"/>
</dbReference>
<accession>A0A6A7YC26</accession>
<dbReference type="EMBL" id="VWNA01000003">
    <property type="protein sequence ID" value="MQT15222.1"/>
    <property type="molecule type" value="Genomic_DNA"/>
</dbReference>
<keyword evidence="4" id="KW-0472">Membrane</keyword>
<dbReference type="InterPro" id="IPR025997">
    <property type="entry name" value="SBP_2_dom"/>
</dbReference>
<reference evidence="6 7" key="1">
    <citation type="submission" date="2019-09" db="EMBL/GenBank/DDBJ databases">
        <title>Segnochrobactrum spirostomi gen. nov., sp. nov., isolated from the ciliate Spirostomum cf. yagiui and description of a novel family, Segnochrobactraceae fam. nov. within the order Rhizobiales of the class Alphaproteobacteria.</title>
        <authorList>
            <person name="Akter S."/>
            <person name="Shazib S.U.A."/>
            <person name="Shin M.K."/>
        </authorList>
    </citation>
    <scope>NUCLEOTIDE SEQUENCE [LARGE SCALE GENOMIC DNA]</scope>
    <source>
        <strain evidence="6 7">Sp-1</strain>
    </source>
</reference>
<evidence type="ECO:0000313" key="7">
    <source>
        <dbReference type="Proteomes" id="UP000332515"/>
    </source>
</evidence>
<dbReference type="Pfam" id="PF13407">
    <property type="entry name" value="Peripla_BP_4"/>
    <property type="match status" value="1"/>
</dbReference>
<evidence type="ECO:0000259" key="5">
    <source>
        <dbReference type="Pfam" id="PF13407"/>
    </source>
</evidence>
<dbReference type="GO" id="GO:0030288">
    <property type="term" value="C:outer membrane-bounded periplasmic space"/>
    <property type="evidence" value="ECO:0007669"/>
    <property type="project" value="TreeGrafter"/>
</dbReference>